<dbReference type="RefSeq" id="WP_158739846.1">
    <property type="nucleotide sequence ID" value="NZ_WSLF01000003.1"/>
</dbReference>
<dbReference type="Pfam" id="PF26154">
    <property type="entry name" value="DUF8042"/>
    <property type="match status" value="1"/>
</dbReference>
<dbReference type="Proteomes" id="UP000483018">
    <property type="component" value="Unassembled WGS sequence"/>
</dbReference>
<feature type="domain" description="DUF8042" evidence="1">
    <location>
        <begin position="6"/>
        <end position="115"/>
    </location>
</feature>
<reference evidence="2 3" key="1">
    <citation type="submission" date="2019-12" db="EMBL/GenBank/DDBJ databases">
        <title>Defluviitalea raffinosedens, isolated from a biogas fermenter, genome sequencing and characterization.</title>
        <authorList>
            <person name="Rettenmaier R."/>
            <person name="Schneider M."/>
            <person name="Neuhaus K."/>
            <person name="Liebl W."/>
            <person name="Zverlov V."/>
        </authorList>
    </citation>
    <scope>NUCLEOTIDE SEQUENCE [LARGE SCALE GENOMIC DNA]</scope>
    <source>
        <strain evidence="2 3">249c-K6</strain>
    </source>
</reference>
<dbReference type="OrthoDB" id="1683192at2"/>
<proteinExistence type="predicted"/>
<comment type="caution">
    <text evidence="2">The sequence shown here is derived from an EMBL/GenBank/DDBJ whole genome shotgun (WGS) entry which is preliminary data.</text>
</comment>
<dbReference type="EMBL" id="WSLF01000003">
    <property type="protein sequence ID" value="KAE9635599.1"/>
    <property type="molecule type" value="Genomic_DNA"/>
</dbReference>
<organism evidence="2 3">
    <name type="scientific">Defluviitalea raffinosedens</name>
    <dbReference type="NCBI Taxonomy" id="1450156"/>
    <lineage>
        <taxon>Bacteria</taxon>
        <taxon>Bacillati</taxon>
        <taxon>Bacillota</taxon>
        <taxon>Clostridia</taxon>
        <taxon>Lachnospirales</taxon>
        <taxon>Defluviitaleaceae</taxon>
        <taxon>Defluviitalea</taxon>
    </lineage>
</organism>
<evidence type="ECO:0000313" key="3">
    <source>
        <dbReference type="Proteomes" id="UP000483018"/>
    </source>
</evidence>
<protein>
    <recommendedName>
        <fullName evidence="1">DUF8042 domain-containing protein</fullName>
    </recommendedName>
</protein>
<accession>A0A7C8HFC1</accession>
<dbReference type="InterPro" id="IPR058355">
    <property type="entry name" value="DUF8042"/>
</dbReference>
<evidence type="ECO:0000259" key="1">
    <source>
        <dbReference type="Pfam" id="PF26154"/>
    </source>
</evidence>
<gene>
    <name evidence="2" type="ORF">GND95_05490</name>
</gene>
<evidence type="ECO:0000313" key="2">
    <source>
        <dbReference type="EMBL" id="KAE9635599.1"/>
    </source>
</evidence>
<keyword evidence="3" id="KW-1185">Reference proteome</keyword>
<name>A0A7C8HFC1_9FIRM</name>
<dbReference type="AlphaFoldDB" id="A0A7C8HFC1"/>
<sequence length="118" mass="13405">MDQRAEKMELIQTLVEYTGRLIKGINEAVDSFHEGMEGKGMDLVVQIIDGLKWTMEAITLTLDVQVELVDVSEIIEPLNAMIEALENIDYVLIGDVLEYEILPKVEEWNQKLNLTIGE</sequence>